<proteinExistence type="predicted"/>
<gene>
    <name evidence="1" type="ORF">J2X04_002062</name>
</gene>
<dbReference type="RefSeq" id="WP_310054030.1">
    <property type="nucleotide sequence ID" value="NZ_JAVDVW010000002.1"/>
</dbReference>
<accession>A0ABU1VQB9</accession>
<reference evidence="1 2" key="1">
    <citation type="submission" date="2023-07" db="EMBL/GenBank/DDBJ databases">
        <title>Sorghum-associated microbial communities from plants grown in Nebraska, USA.</title>
        <authorList>
            <person name="Schachtman D."/>
        </authorList>
    </citation>
    <scope>NUCLEOTIDE SEQUENCE [LARGE SCALE GENOMIC DNA]</scope>
    <source>
        <strain evidence="1 2">BE187</strain>
    </source>
</reference>
<name>A0ABU1VQB9_9GAMM</name>
<organism evidence="1 2">
    <name type="scientific">Agrilutibacter niabensis</name>
    <dbReference type="NCBI Taxonomy" id="380628"/>
    <lineage>
        <taxon>Bacteria</taxon>
        <taxon>Pseudomonadati</taxon>
        <taxon>Pseudomonadota</taxon>
        <taxon>Gammaproteobacteria</taxon>
        <taxon>Lysobacterales</taxon>
        <taxon>Lysobacteraceae</taxon>
        <taxon>Agrilutibacter</taxon>
    </lineage>
</organism>
<sequence length="91" mass="10135">MNRMYPLLAGLIFLGLSGYCVASERDQLQLIAHEAGVSINDVRMVLGGRTTFSQYRTAYDRKEVRVRAALARLAAADTRHQQDPKLVAEAK</sequence>
<protein>
    <recommendedName>
        <fullName evidence="3">DUF4148 domain-containing protein</fullName>
    </recommendedName>
</protein>
<dbReference type="EMBL" id="JAVDVW010000002">
    <property type="protein sequence ID" value="MDR7099681.1"/>
    <property type="molecule type" value="Genomic_DNA"/>
</dbReference>
<dbReference type="Proteomes" id="UP001267878">
    <property type="component" value="Unassembled WGS sequence"/>
</dbReference>
<evidence type="ECO:0000313" key="1">
    <source>
        <dbReference type="EMBL" id="MDR7099681.1"/>
    </source>
</evidence>
<comment type="caution">
    <text evidence="1">The sequence shown here is derived from an EMBL/GenBank/DDBJ whole genome shotgun (WGS) entry which is preliminary data.</text>
</comment>
<evidence type="ECO:0008006" key="3">
    <source>
        <dbReference type="Google" id="ProtNLM"/>
    </source>
</evidence>
<keyword evidence="2" id="KW-1185">Reference proteome</keyword>
<evidence type="ECO:0000313" key="2">
    <source>
        <dbReference type="Proteomes" id="UP001267878"/>
    </source>
</evidence>